<reference evidence="1" key="1">
    <citation type="submission" date="2018-05" db="EMBL/GenBank/DDBJ databases">
        <authorList>
            <person name="Lanie J.A."/>
            <person name="Ng W.-L."/>
            <person name="Kazmierczak K.M."/>
            <person name="Andrzejewski T.M."/>
            <person name="Davidsen T.M."/>
            <person name="Wayne K.J."/>
            <person name="Tettelin H."/>
            <person name="Glass J.I."/>
            <person name="Rusch D."/>
            <person name="Podicherti R."/>
            <person name="Tsui H.-C.T."/>
            <person name="Winkler M.E."/>
        </authorList>
    </citation>
    <scope>NUCLEOTIDE SEQUENCE</scope>
</reference>
<name>A0A382N3Z9_9ZZZZ</name>
<proteinExistence type="predicted"/>
<protein>
    <submittedName>
        <fullName evidence="1">Uncharacterized protein</fullName>
    </submittedName>
</protein>
<accession>A0A382N3Z9</accession>
<dbReference type="InterPro" id="IPR019546">
    <property type="entry name" value="TAT_signal_bac_arc"/>
</dbReference>
<dbReference type="AlphaFoldDB" id="A0A382N3Z9"/>
<organism evidence="1">
    <name type="scientific">marine metagenome</name>
    <dbReference type="NCBI Taxonomy" id="408172"/>
    <lineage>
        <taxon>unclassified sequences</taxon>
        <taxon>metagenomes</taxon>
        <taxon>ecological metagenomes</taxon>
    </lineage>
</organism>
<dbReference type="NCBIfam" id="TIGR01409">
    <property type="entry name" value="TAT_signal_seq"/>
    <property type="match status" value="1"/>
</dbReference>
<dbReference type="EMBL" id="UINC01097308">
    <property type="protein sequence ID" value="SVC54907.1"/>
    <property type="molecule type" value="Genomic_DNA"/>
</dbReference>
<evidence type="ECO:0000313" key="1">
    <source>
        <dbReference type="EMBL" id="SVC54907.1"/>
    </source>
</evidence>
<sequence>MMNNAEYTQHDQPTSRRRFVKETIGLTTSVLAANLFPSQTWAEGWV</sequence>
<gene>
    <name evidence="1" type="ORF">METZ01_LOCUS307761</name>
</gene>
<feature type="non-terminal residue" evidence="1">
    <location>
        <position position="46"/>
    </location>
</feature>